<reference evidence="2" key="1">
    <citation type="journal article" date="2022" name="J. Hered.">
        <title>A De Novo Chromosome-Level Genome Assembly of the White-Tailed Deer, Odocoileus Virginianus.</title>
        <authorList>
            <person name="London E.W."/>
            <person name="Roca A.L."/>
            <person name="Novakofski J.E."/>
            <person name="Mateus-Pinilla N.E."/>
        </authorList>
    </citation>
    <scope>NUCLEOTIDE SEQUENCE [LARGE SCALE GENOMIC DNA]</scope>
</reference>
<evidence type="ECO:0000256" key="1">
    <source>
        <dbReference type="SAM" id="MobiDB-lite"/>
    </source>
</evidence>
<keyword evidence="2" id="KW-1185">Reference proteome</keyword>
<dbReference type="GeneID" id="139037397"/>
<evidence type="ECO:0000313" key="2">
    <source>
        <dbReference type="Proteomes" id="UP001652640"/>
    </source>
</evidence>
<accession>A0ABM4IQ00</accession>
<organism evidence="2 3">
    <name type="scientific">Odocoileus virginianus</name>
    <name type="common">White-tailed deer</name>
    <dbReference type="NCBI Taxonomy" id="9874"/>
    <lineage>
        <taxon>Eukaryota</taxon>
        <taxon>Metazoa</taxon>
        <taxon>Chordata</taxon>
        <taxon>Craniata</taxon>
        <taxon>Vertebrata</taxon>
        <taxon>Euteleostomi</taxon>
        <taxon>Mammalia</taxon>
        <taxon>Eutheria</taxon>
        <taxon>Laurasiatheria</taxon>
        <taxon>Artiodactyla</taxon>
        <taxon>Ruminantia</taxon>
        <taxon>Pecora</taxon>
        <taxon>Cervidae</taxon>
        <taxon>Odocoileinae</taxon>
        <taxon>Odocoileus</taxon>
    </lineage>
</organism>
<name>A0ABM4IQ00_ODOVR</name>
<protein>
    <submittedName>
        <fullName evidence="3">Receptor-type tyrosine-protein phosphatase V-like isoform X1</fullName>
    </submittedName>
</protein>
<sequence>MLPPAPQLLLQALKDEPGSGTPPPHGEQNDGRCHEWSPSVESGLAREMLEAWLFPARPSGRDHVVLTGPEGPAELWELVWEHGAFVLVSLCPPDPQEERRSLLSRTR</sequence>
<reference evidence="3" key="2">
    <citation type="submission" date="2025-08" db="UniProtKB">
        <authorList>
            <consortium name="RefSeq"/>
        </authorList>
    </citation>
    <scope>IDENTIFICATION</scope>
    <source>
        <tissue evidence="3">Tongue muscle</tissue>
    </source>
</reference>
<evidence type="ECO:0000313" key="3">
    <source>
        <dbReference type="RefSeq" id="XP_070329892.1"/>
    </source>
</evidence>
<gene>
    <name evidence="3" type="primary">LOC139037397</name>
</gene>
<proteinExistence type="predicted"/>
<feature type="region of interest" description="Disordered" evidence="1">
    <location>
        <begin position="13"/>
        <end position="37"/>
    </location>
</feature>
<dbReference type="Proteomes" id="UP001652640">
    <property type="component" value="Chromosome 11"/>
</dbReference>
<dbReference type="RefSeq" id="XP_070329892.1">
    <property type="nucleotide sequence ID" value="XM_070473791.1"/>
</dbReference>